<dbReference type="Proteomes" id="UP000826656">
    <property type="component" value="Unassembled WGS sequence"/>
</dbReference>
<comment type="caution">
    <text evidence="3">The sequence shown here is derived from an EMBL/GenBank/DDBJ whole genome shotgun (WGS) entry which is preliminary data.</text>
</comment>
<feature type="transmembrane region" description="Helical" evidence="2">
    <location>
        <begin position="15"/>
        <end position="35"/>
    </location>
</feature>
<evidence type="ECO:0000256" key="1">
    <source>
        <dbReference type="SAM" id="MobiDB-lite"/>
    </source>
</evidence>
<feature type="compositionally biased region" description="Acidic residues" evidence="1">
    <location>
        <begin position="52"/>
        <end position="68"/>
    </location>
</feature>
<name>A0ABQ7WRH6_SOLTU</name>
<reference evidence="3 4" key="1">
    <citation type="journal article" date="2021" name="bioRxiv">
        <title>Chromosome-scale and haplotype-resolved genome assembly of a tetraploid potato cultivar.</title>
        <authorList>
            <person name="Sun H."/>
            <person name="Jiao W.-B."/>
            <person name="Krause K."/>
            <person name="Campoy J.A."/>
            <person name="Goel M."/>
            <person name="Folz-Donahue K."/>
            <person name="Kukat C."/>
            <person name="Huettel B."/>
            <person name="Schneeberger K."/>
        </authorList>
    </citation>
    <scope>NUCLEOTIDE SEQUENCE [LARGE SCALE GENOMIC DNA]</scope>
    <source>
        <strain evidence="3">SolTubOtavaFocal</strain>
        <tissue evidence="3">Leaves</tissue>
    </source>
</reference>
<evidence type="ECO:0000313" key="3">
    <source>
        <dbReference type="EMBL" id="KAH0782851.1"/>
    </source>
</evidence>
<evidence type="ECO:0000313" key="4">
    <source>
        <dbReference type="Proteomes" id="UP000826656"/>
    </source>
</evidence>
<keyword evidence="2" id="KW-1133">Transmembrane helix</keyword>
<organism evidence="3 4">
    <name type="scientific">Solanum tuberosum</name>
    <name type="common">Potato</name>
    <dbReference type="NCBI Taxonomy" id="4113"/>
    <lineage>
        <taxon>Eukaryota</taxon>
        <taxon>Viridiplantae</taxon>
        <taxon>Streptophyta</taxon>
        <taxon>Embryophyta</taxon>
        <taxon>Tracheophyta</taxon>
        <taxon>Spermatophyta</taxon>
        <taxon>Magnoliopsida</taxon>
        <taxon>eudicotyledons</taxon>
        <taxon>Gunneridae</taxon>
        <taxon>Pentapetalae</taxon>
        <taxon>asterids</taxon>
        <taxon>lamiids</taxon>
        <taxon>Solanales</taxon>
        <taxon>Solanaceae</taxon>
        <taxon>Solanoideae</taxon>
        <taxon>Solaneae</taxon>
        <taxon>Solanum</taxon>
    </lineage>
</organism>
<keyword evidence="2" id="KW-0812">Transmembrane</keyword>
<feature type="region of interest" description="Disordered" evidence="1">
    <location>
        <begin position="49"/>
        <end position="68"/>
    </location>
</feature>
<accession>A0ABQ7WRH6</accession>
<evidence type="ECO:0000256" key="2">
    <source>
        <dbReference type="SAM" id="Phobius"/>
    </source>
</evidence>
<protein>
    <submittedName>
        <fullName evidence="3">Uncharacterized protein</fullName>
    </submittedName>
</protein>
<sequence length="68" mass="7334">MTVLRRNNSTLNSDITWSLIYSLLPFSRGVILMRLEHAGKIQSASLISAADADSDSDPEVEDAAAVEA</sequence>
<keyword evidence="4" id="KW-1185">Reference proteome</keyword>
<keyword evidence="2" id="KW-0472">Membrane</keyword>
<proteinExistence type="predicted"/>
<dbReference type="EMBL" id="JAIVGD010000001">
    <property type="protein sequence ID" value="KAH0782851.1"/>
    <property type="molecule type" value="Genomic_DNA"/>
</dbReference>
<gene>
    <name evidence="3" type="ORF">KY290_002449</name>
</gene>